<dbReference type="PROSITE" id="PS50011">
    <property type="entry name" value="PROTEIN_KINASE_DOM"/>
    <property type="match status" value="1"/>
</dbReference>
<reference evidence="12" key="1">
    <citation type="submission" date="2019-10" db="EMBL/GenBank/DDBJ databases">
        <authorList>
            <consortium name="DOE Joint Genome Institute"/>
            <person name="Kuo A."/>
            <person name="Miyauchi S."/>
            <person name="Kiss E."/>
            <person name="Drula E."/>
            <person name="Kohler A."/>
            <person name="Sanchez-Garcia M."/>
            <person name="Andreopoulos B."/>
            <person name="Barry K.W."/>
            <person name="Bonito G."/>
            <person name="Buee M."/>
            <person name="Carver A."/>
            <person name="Chen C."/>
            <person name="Cichocki N."/>
            <person name="Clum A."/>
            <person name="Culley D."/>
            <person name="Crous P.W."/>
            <person name="Fauchery L."/>
            <person name="Girlanda M."/>
            <person name="Hayes R."/>
            <person name="Keri Z."/>
            <person name="LaButti K."/>
            <person name="Lipzen A."/>
            <person name="Lombard V."/>
            <person name="Magnuson J."/>
            <person name="Maillard F."/>
            <person name="Morin E."/>
            <person name="Murat C."/>
            <person name="Nolan M."/>
            <person name="Ohm R."/>
            <person name="Pangilinan J."/>
            <person name="Pereira M."/>
            <person name="Perotto S."/>
            <person name="Peter M."/>
            <person name="Riley R."/>
            <person name="Sitrit Y."/>
            <person name="Stielow B."/>
            <person name="Szollosi G."/>
            <person name="Zifcakova L."/>
            <person name="Stursova M."/>
            <person name="Spatafora J.W."/>
            <person name="Tedersoo L."/>
            <person name="Vaario L.-M."/>
            <person name="Yamada A."/>
            <person name="Yan M."/>
            <person name="Wang P."/>
            <person name="Xu J."/>
            <person name="Bruns T."/>
            <person name="Baldrian P."/>
            <person name="Vilgalys R."/>
            <person name="Henrissat B."/>
            <person name="Grigoriev I.V."/>
            <person name="Hibbett D."/>
            <person name="Nagy L.G."/>
            <person name="Martin F.M."/>
        </authorList>
    </citation>
    <scope>NUCLEOTIDE SEQUENCE</scope>
    <source>
        <strain evidence="12">Prilba</strain>
    </source>
</reference>
<feature type="region of interest" description="Disordered" evidence="10">
    <location>
        <begin position="185"/>
        <end position="246"/>
    </location>
</feature>
<keyword evidence="3" id="KW-0808">Transferase</keyword>
<feature type="compositionally biased region" description="Polar residues" evidence="10">
    <location>
        <begin position="571"/>
        <end position="593"/>
    </location>
</feature>
<dbReference type="GO" id="GO:0005524">
    <property type="term" value="F:ATP binding"/>
    <property type="evidence" value="ECO:0007669"/>
    <property type="project" value="UniProtKB-UniRule"/>
</dbReference>
<feature type="compositionally biased region" description="Polar residues" evidence="10">
    <location>
        <begin position="111"/>
        <end position="128"/>
    </location>
</feature>
<keyword evidence="4 9" id="KW-0547">Nucleotide-binding</keyword>
<evidence type="ECO:0000256" key="4">
    <source>
        <dbReference type="ARBA" id="ARBA00022741"/>
    </source>
</evidence>
<dbReference type="SMART" id="SM00220">
    <property type="entry name" value="S_TKc"/>
    <property type="match status" value="1"/>
</dbReference>
<feature type="compositionally biased region" description="Low complexity" evidence="10">
    <location>
        <begin position="284"/>
        <end position="298"/>
    </location>
</feature>
<protein>
    <recommendedName>
        <fullName evidence="1">non-specific serine/threonine protein kinase</fullName>
        <ecNumber evidence="1">2.7.11.1</ecNumber>
    </recommendedName>
</protein>
<dbReference type="SUPFAM" id="SSF56112">
    <property type="entry name" value="Protein kinase-like (PK-like)"/>
    <property type="match status" value="1"/>
</dbReference>
<feature type="region of interest" description="Disordered" evidence="10">
    <location>
        <begin position="804"/>
        <end position="839"/>
    </location>
</feature>
<feature type="region of interest" description="Disordered" evidence="10">
    <location>
        <begin position="111"/>
        <end position="150"/>
    </location>
</feature>
<dbReference type="PROSITE" id="PS00108">
    <property type="entry name" value="PROTEIN_KINASE_ST"/>
    <property type="match status" value="1"/>
</dbReference>
<comment type="catalytic activity">
    <reaction evidence="7">
        <text>L-threonyl-[protein] + ATP = O-phospho-L-threonyl-[protein] + ADP + H(+)</text>
        <dbReference type="Rhea" id="RHEA:46608"/>
        <dbReference type="Rhea" id="RHEA-COMP:11060"/>
        <dbReference type="Rhea" id="RHEA-COMP:11605"/>
        <dbReference type="ChEBI" id="CHEBI:15378"/>
        <dbReference type="ChEBI" id="CHEBI:30013"/>
        <dbReference type="ChEBI" id="CHEBI:30616"/>
        <dbReference type="ChEBI" id="CHEBI:61977"/>
        <dbReference type="ChEBI" id="CHEBI:456216"/>
        <dbReference type="EC" id="2.7.11.1"/>
    </reaction>
</comment>
<dbReference type="InterPro" id="IPR008271">
    <property type="entry name" value="Ser/Thr_kinase_AS"/>
</dbReference>
<feature type="region of interest" description="Disordered" evidence="10">
    <location>
        <begin position="1"/>
        <end position="95"/>
    </location>
</feature>
<dbReference type="PANTHER" id="PTHR24343">
    <property type="entry name" value="SERINE/THREONINE KINASE"/>
    <property type="match status" value="1"/>
</dbReference>
<dbReference type="InterPro" id="IPR000719">
    <property type="entry name" value="Prot_kinase_dom"/>
</dbReference>
<evidence type="ECO:0000256" key="6">
    <source>
        <dbReference type="ARBA" id="ARBA00022840"/>
    </source>
</evidence>
<evidence type="ECO:0000256" key="9">
    <source>
        <dbReference type="PROSITE-ProRule" id="PRU10141"/>
    </source>
</evidence>
<comment type="catalytic activity">
    <reaction evidence="8">
        <text>L-seryl-[protein] + ATP = O-phospho-L-seryl-[protein] + ADP + H(+)</text>
        <dbReference type="Rhea" id="RHEA:17989"/>
        <dbReference type="Rhea" id="RHEA-COMP:9863"/>
        <dbReference type="Rhea" id="RHEA-COMP:11604"/>
        <dbReference type="ChEBI" id="CHEBI:15378"/>
        <dbReference type="ChEBI" id="CHEBI:29999"/>
        <dbReference type="ChEBI" id="CHEBI:30616"/>
        <dbReference type="ChEBI" id="CHEBI:83421"/>
        <dbReference type="ChEBI" id="CHEBI:456216"/>
        <dbReference type="EC" id="2.7.11.1"/>
    </reaction>
</comment>
<dbReference type="GO" id="GO:0005829">
    <property type="term" value="C:cytosol"/>
    <property type="evidence" value="ECO:0007669"/>
    <property type="project" value="TreeGrafter"/>
</dbReference>
<feature type="domain" description="Protein kinase" evidence="11">
    <location>
        <begin position="338"/>
        <end position="899"/>
    </location>
</feature>
<evidence type="ECO:0000256" key="10">
    <source>
        <dbReference type="SAM" id="MobiDB-lite"/>
    </source>
</evidence>
<accession>A0A9P5MU07</accession>
<gene>
    <name evidence="12" type="ORF">DFH94DRAFT_63980</name>
</gene>
<dbReference type="PROSITE" id="PS00107">
    <property type="entry name" value="PROTEIN_KINASE_ATP"/>
    <property type="match status" value="1"/>
</dbReference>
<dbReference type="Gene3D" id="1.10.510.10">
    <property type="entry name" value="Transferase(Phosphotransferase) domain 1"/>
    <property type="match status" value="1"/>
</dbReference>
<dbReference type="GO" id="GO:0004674">
    <property type="term" value="F:protein serine/threonine kinase activity"/>
    <property type="evidence" value="ECO:0007669"/>
    <property type="project" value="UniProtKB-KW"/>
</dbReference>
<evidence type="ECO:0000256" key="5">
    <source>
        <dbReference type="ARBA" id="ARBA00022777"/>
    </source>
</evidence>
<organism evidence="12 13">
    <name type="scientific">Russula ochroleuca</name>
    <dbReference type="NCBI Taxonomy" id="152965"/>
    <lineage>
        <taxon>Eukaryota</taxon>
        <taxon>Fungi</taxon>
        <taxon>Dikarya</taxon>
        <taxon>Basidiomycota</taxon>
        <taxon>Agaricomycotina</taxon>
        <taxon>Agaricomycetes</taxon>
        <taxon>Russulales</taxon>
        <taxon>Russulaceae</taxon>
        <taxon>Russula</taxon>
    </lineage>
</organism>
<evidence type="ECO:0000256" key="8">
    <source>
        <dbReference type="ARBA" id="ARBA00048679"/>
    </source>
</evidence>
<keyword evidence="5" id="KW-0418">Kinase</keyword>
<feature type="compositionally biased region" description="Polar residues" evidence="10">
    <location>
        <begin position="308"/>
        <end position="325"/>
    </location>
</feature>
<dbReference type="EMBL" id="WHVB01000011">
    <property type="protein sequence ID" value="KAF8478625.1"/>
    <property type="molecule type" value="Genomic_DNA"/>
</dbReference>
<keyword evidence="2" id="KW-0723">Serine/threonine-protein kinase</keyword>
<feature type="compositionally biased region" description="Low complexity" evidence="10">
    <location>
        <begin position="615"/>
        <end position="634"/>
    </location>
</feature>
<evidence type="ECO:0000256" key="1">
    <source>
        <dbReference type="ARBA" id="ARBA00012513"/>
    </source>
</evidence>
<dbReference type="OrthoDB" id="6513151at2759"/>
<dbReference type="AlphaFoldDB" id="A0A9P5MU07"/>
<evidence type="ECO:0000313" key="12">
    <source>
        <dbReference type="EMBL" id="KAF8478625.1"/>
    </source>
</evidence>
<feature type="binding site" evidence="9">
    <location>
        <position position="369"/>
    </location>
    <ligand>
        <name>ATP</name>
        <dbReference type="ChEBI" id="CHEBI:30616"/>
    </ligand>
</feature>
<evidence type="ECO:0000256" key="7">
    <source>
        <dbReference type="ARBA" id="ARBA00047899"/>
    </source>
</evidence>
<evidence type="ECO:0000259" key="11">
    <source>
        <dbReference type="PROSITE" id="PS50011"/>
    </source>
</evidence>
<dbReference type="Proteomes" id="UP000759537">
    <property type="component" value="Unassembled WGS sequence"/>
</dbReference>
<feature type="region of interest" description="Disordered" evidence="10">
    <location>
        <begin position="563"/>
        <end position="634"/>
    </location>
</feature>
<feature type="compositionally biased region" description="Polar residues" evidence="10">
    <location>
        <begin position="209"/>
        <end position="235"/>
    </location>
</feature>
<keyword evidence="13" id="KW-1185">Reference proteome</keyword>
<feature type="compositionally biased region" description="Polar residues" evidence="10">
    <location>
        <begin position="49"/>
        <end position="69"/>
    </location>
</feature>
<feature type="compositionally biased region" description="Polar residues" evidence="10">
    <location>
        <begin position="605"/>
        <end position="614"/>
    </location>
</feature>
<evidence type="ECO:0000256" key="3">
    <source>
        <dbReference type="ARBA" id="ARBA00022679"/>
    </source>
</evidence>
<feature type="region of interest" description="Disordered" evidence="10">
    <location>
        <begin position="259"/>
        <end position="325"/>
    </location>
</feature>
<evidence type="ECO:0000256" key="2">
    <source>
        <dbReference type="ARBA" id="ARBA00022527"/>
    </source>
</evidence>
<dbReference type="Pfam" id="PF00069">
    <property type="entry name" value="Pkinase"/>
    <property type="match status" value="1"/>
</dbReference>
<feature type="compositionally biased region" description="Basic and acidic residues" evidence="10">
    <location>
        <begin position="804"/>
        <end position="813"/>
    </location>
</feature>
<dbReference type="InterPro" id="IPR011009">
    <property type="entry name" value="Kinase-like_dom_sf"/>
</dbReference>
<sequence length="972" mass="104381">MLSAHSVEPFPLPDRHPFSPSSPHPSPQPLEVSTDSLPSPTHDDPPPQSSSTDLSISEQAPSKHSSTPSLLKPRGTPSQPASPTAEHPTMTSKLGFNSRSRSIHFMSNSSIVPNAPVSTPSSECSAPQQHPPPVIKAPKHSSGPLSDLKRFLNNHIPHHHAHHHATSLHTPPPPSVAQVELTIDTPTGPHISAVPVRCPDSESGISADGANSSSTRPSPQHSTGPPSPSRSSNTLDLPAHPHIPEGKAHKDHILAAFKRKDKHHHVKEDKALKATKDRSPSPPQSSRAGRPRSRSPVPEVHRPHHSASRASGFSTPSHPQPINSLSGATQAHISKKYGKWGRVLGSGAGGTVRLIKASNKNGGHIFAVKEFRPKRTGESEKEYQKKVTAEFCVGSTLKHPNIIETVDIVCDHGHYYEVMEYAPYDLFSVVMSGKMCRPEIYCVFRQICDGVEYLHELGLAHRDLKLDNCVMTTNNVVKLIDFGTATVFHYPGKAYTRATGIVGSDPYLAPEVITQENYDPRKTDVWSVAIIFMCMILRRFPWKIPDAKADPSFRAFVNSHPELCQKPTPRVSPQPSKLRNDTTSHVGDSSAETEPSGPCKPVTAPANSNNPTSLDGSNSPSQDSQSSSNASAGSALSAFETSSLGESMETDFTLCTHASDESSLSDDAHHSVPLTRFVPGASGASRSFSVTTLPHAFIPHAESDVHLDPSVQMFARPAGSTESLPSSPTISPTYQGFHTHIGASRAPGSTSIVDIAPDDGSTPTLLGKPPGKVSTRARATTIHGPISPVSLRSEADIALCAVREPEEGLKSEDDMGAQDVGEKESTPTPVKRASARRTRADSAASVATYNGGIGSAESIFLLLPRETRPAIRRMLFVEPEARCTLTDLLKGRGKSSGLLCGCHRHGDGSSSHGIDTPPGICQDHDLSAEEEDDGDAWLKSIKPCSTLKTGIRAEHVHIKVTVDEKAHKRRFF</sequence>
<reference evidence="12" key="2">
    <citation type="journal article" date="2020" name="Nat. Commun.">
        <title>Large-scale genome sequencing of mycorrhizal fungi provides insights into the early evolution of symbiotic traits.</title>
        <authorList>
            <person name="Miyauchi S."/>
            <person name="Kiss E."/>
            <person name="Kuo A."/>
            <person name="Drula E."/>
            <person name="Kohler A."/>
            <person name="Sanchez-Garcia M."/>
            <person name="Morin E."/>
            <person name="Andreopoulos B."/>
            <person name="Barry K.W."/>
            <person name="Bonito G."/>
            <person name="Buee M."/>
            <person name="Carver A."/>
            <person name="Chen C."/>
            <person name="Cichocki N."/>
            <person name="Clum A."/>
            <person name="Culley D."/>
            <person name="Crous P.W."/>
            <person name="Fauchery L."/>
            <person name="Girlanda M."/>
            <person name="Hayes R.D."/>
            <person name="Keri Z."/>
            <person name="LaButti K."/>
            <person name="Lipzen A."/>
            <person name="Lombard V."/>
            <person name="Magnuson J."/>
            <person name="Maillard F."/>
            <person name="Murat C."/>
            <person name="Nolan M."/>
            <person name="Ohm R.A."/>
            <person name="Pangilinan J."/>
            <person name="Pereira M.F."/>
            <person name="Perotto S."/>
            <person name="Peter M."/>
            <person name="Pfister S."/>
            <person name="Riley R."/>
            <person name="Sitrit Y."/>
            <person name="Stielow J.B."/>
            <person name="Szollosi G."/>
            <person name="Zifcakova L."/>
            <person name="Stursova M."/>
            <person name="Spatafora J.W."/>
            <person name="Tedersoo L."/>
            <person name="Vaario L.M."/>
            <person name="Yamada A."/>
            <person name="Yan M."/>
            <person name="Wang P."/>
            <person name="Xu J."/>
            <person name="Bruns T."/>
            <person name="Baldrian P."/>
            <person name="Vilgalys R."/>
            <person name="Dunand C."/>
            <person name="Henrissat B."/>
            <person name="Grigoriev I.V."/>
            <person name="Hibbett D."/>
            <person name="Nagy L.G."/>
            <person name="Martin F.M."/>
        </authorList>
    </citation>
    <scope>NUCLEOTIDE SEQUENCE</scope>
    <source>
        <strain evidence="12">Prilba</strain>
    </source>
</reference>
<feature type="compositionally biased region" description="Basic and acidic residues" evidence="10">
    <location>
        <begin position="266"/>
        <end position="279"/>
    </location>
</feature>
<dbReference type="PANTHER" id="PTHR24343:SF137">
    <property type="entry name" value="SERINE_THREONINE-PROTEIN KINASE HRK1"/>
    <property type="match status" value="1"/>
</dbReference>
<dbReference type="FunFam" id="1.10.510.10:FF:000595">
    <property type="entry name" value="Protein kinase, putative (AFU_orthologue AFUA_5G11840)"/>
    <property type="match status" value="1"/>
</dbReference>
<name>A0A9P5MU07_9AGAM</name>
<comment type="caution">
    <text evidence="12">The sequence shown here is derived from an EMBL/GenBank/DDBJ whole genome shotgun (WGS) entry which is preliminary data.</text>
</comment>
<evidence type="ECO:0000313" key="13">
    <source>
        <dbReference type="Proteomes" id="UP000759537"/>
    </source>
</evidence>
<keyword evidence="6 9" id="KW-0067">ATP-binding</keyword>
<dbReference type="InterPro" id="IPR017441">
    <property type="entry name" value="Protein_kinase_ATP_BS"/>
</dbReference>
<dbReference type="EC" id="2.7.11.1" evidence="1"/>
<proteinExistence type="predicted"/>